<dbReference type="HOGENOM" id="CLU_841253_0_0_7"/>
<evidence type="ECO:0008006" key="3">
    <source>
        <dbReference type="Google" id="ProtNLM"/>
    </source>
</evidence>
<dbReference type="KEGG" id="das:Daes_0225"/>
<dbReference type="AlphaFoldDB" id="E6VVQ0"/>
<reference evidence="2" key="1">
    <citation type="submission" date="2010-12" db="EMBL/GenBank/DDBJ databases">
        <title>Complete sequence of Desulfovibrio aespoeensis Aspo-2.</title>
        <authorList>
            <consortium name="US DOE Joint Genome Institute"/>
            <person name="Lucas S."/>
            <person name="Copeland A."/>
            <person name="Lapidus A."/>
            <person name="Cheng J.-F."/>
            <person name="Goodwin L."/>
            <person name="Pitluck S."/>
            <person name="Chertkov O."/>
            <person name="Misra M."/>
            <person name="Detter J.C."/>
            <person name="Han C."/>
            <person name="Tapia R."/>
            <person name="Land M."/>
            <person name="Hauser L."/>
            <person name="Kyrpides N."/>
            <person name="Ivanova N."/>
            <person name="Ovchinnikova G."/>
            <person name="Pedersen K."/>
            <person name="Jagevall S."/>
            <person name="Hazen T."/>
            <person name="Woyke T."/>
        </authorList>
    </citation>
    <scope>NUCLEOTIDE SEQUENCE [LARGE SCALE GENOMIC DNA]</scope>
    <source>
        <strain evidence="2">ATCC 700646 / DSM 10631 / Aspo-2</strain>
    </source>
</reference>
<gene>
    <name evidence="1" type="ordered locus">Daes_0225</name>
</gene>
<dbReference type="STRING" id="643562.Daes_0225"/>
<evidence type="ECO:0000313" key="1">
    <source>
        <dbReference type="EMBL" id="ADU61252.1"/>
    </source>
</evidence>
<name>E6VVQ0_PSEA9</name>
<accession>E6VVQ0</accession>
<keyword evidence="2" id="KW-1185">Reference proteome</keyword>
<dbReference type="EMBL" id="CP002431">
    <property type="protein sequence ID" value="ADU61252.1"/>
    <property type="molecule type" value="Genomic_DNA"/>
</dbReference>
<protein>
    <recommendedName>
        <fullName evidence="3">Glycosyl transferase group 1</fullName>
    </recommendedName>
</protein>
<organism evidence="1 2">
    <name type="scientific">Pseudodesulfovibrio aespoeensis (strain ATCC 700646 / DSM 10631 / Aspo-2)</name>
    <name type="common">Desulfovibrio aespoeensis</name>
    <dbReference type="NCBI Taxonomy" id="643562"/>
    <lineage>
        <taxon>Bacteria</taxon>
        <taxon>Pseudomonadati</taxon>
        <taxon>Thermodesulfobacteriota</taxon>
        <taxon>Desulfovibrionia</taxon>
        <taxon>Desulfovibrionales</taxon>
        <taxon>Desulfovibrionaceae</taxon>
    </lineage>
</organism>
<dbReference type="Proteomes" id="UP000002191">
    <property type="component" value="Chromosome"/>
</dbReference>
<reference evidence="1 2" key="2">
    <citation type="journal article" date="2014" name="Genome Announc.">
        <title>Complete Genome Sequence of the Subsurface, Mesophilic Sulfate-Reducing Bacterium Desulfovibrio aespoeensis Aspo-2.</title>
        <authorList>
            <person name="Pedersen K."/>
            <person name="Bengtsson A."/>
            <person name="Edlund J."/>
            <person name="Rabe L."/>
            <person name="Hazen T."/>
            <person name="Chakraborty R."/>
            <person name="Goodwin L."/>
            <person name="Shapiro N."/>
        </authorList>
    </citation>
    <scope>NUCLEOTIDE SEQUENCE [LARGE SCALE GENOMIC DNA]</scope>
    <source>
        <strain evidence="2">ATCC 700646 / DSM 10631 / Aspo-2</strain>
    </source>
</reference>
<evidence type="ECO:0000313" key="2">
    <source>
        <dbReference type="Proteomes" id="UP000002191"/>
    </source>
</evidence>
<proteinExistence type="predicted"/>
<dbReference type="Gene3D" id="3.40.50.2000">
    <property type="entry name" value="Glycogen Phosphorylase B"/>
    <property type="match status" value="1"/>
</dbReference>
<dbReference type="eggNOG" id="COG0438">
    <property type="taxonomic scope" value="Bacteria"/>
</dbReference>
<dbReference type="SUPFAM" id="SSF53756">
    <property type="entry name" value="UDP-Glycosyltransferase/glycogen phosphorylase"/>
    <property type="match status" value="1"/>
</dbReference>
<sequence length="330" mass="35717">MGLMKTFIFLPPASKPTGGITVLRQMADILHQAGRETYLVERESAGWRPGGLADAAPVIGWDAMRLTPDDLWLVPEGWPNALAPGLEARARCVSYVQNWAYLFSALPPGVSWHQLPVSLMAVSDPVAHFIKESTGQNAPILRPGIDRAIFHPGKSKSGTVTVAFMPRKNKGLAAQIRAVFEHRNGPDAVRWRPLEGLDAFGVAQALRSSHLFLMTGFPEGCPLPPLEAMACGCLPVGFTGLGGWDYMRQAQPCPRFTPWWPLREVGWSGNGLWCADGDVLDAALCLEQAVGLIRQGGPELDAVLAAGQETADAYSTDEQRKSVLAAWDAL</sequence>